<accession>Q2RUP7</accession>
<evidence type="ECO:0000256" key="3">
    <source>
        <dbReference type="ARBA" id="ARBA00023163"/>
    </source>
</evidence>
<evidence type="ECO:0000313" key="5">
    <source>
        <dbReference type="EMBL" id="ABC22148.1"/>
    </source>
</evidence>
<dbReference type="SUPFAM" id="SSF48008">
    <property type="entry name" value="GntR ligand-binding domain-like"/>
    <property type="match status" value="1"/>
</dbReference>
<dbReference type="PANTHER" id="PTHR43537">
    <property type="entry name" value="TRANSCRIPTIONAL REGULATOR, GNTR FAMILY"/>
    <property type="match status" value="1"/>
</dbReference>
<dbReference type="SUPFAM" id="SSF46785">
    <property type="entry name" value="Winged helix' DNA-binding domain"/>
    <property type="match status" value="1"/>
</dbReference>
<organism evidence="5 6">
    <name type="scientific">Rhodospirillum rubrum (strain ATCC 11170 / ATH 1.1.1 / DSM 467 / LMG 4362 / NCIMB 8255 / S1)</name>
    <dbReference type="NCBI Taxonomy" id="269796"/>
    <lineage>
        <taxon>Bacteria</taxon>
        <taxon>Pseudomonadati</taxon>
        <taxon>Pseudomonadota</taxon>
        <taxon>Alphaproteobacteria</taxon>
        <taxon>Rhodospirillales</taxon>
        <taxon>Rhodospirillaceae</taxon>
        <taxon>Rhodospirillum</taxon>
    </lineage>
</organism>
<dbReference type="InterPro" id="IPR036390">
    <property type="entry name" value="WH_DNA-bd_sf"/>
</dbReference>
<dbReference type="PROSITE" id="PS50949">
    <property type="entry name" value="HTH_GNTR"/>
    <property type="match status" value="1"/>
</dbReference>
<dbReference type="Pfam" id="PF00392">
    <property type="entry name" value="GntR"/>
    <property type="match status" value="1"/>
</dbReference>
<evidence type="ECO:0000256" key="2">
    <source>
        <dbReference type="ARBA" id="ARBA00023125"/>
    </source>
</evidence>
<dbReference type="eggNOG" id="COG1802">
    <property type="taxonomic scope" value="Bacteria"/>
</dbReference>
<dbReference type="SMART" id="SM00345">
    <property type="entry name" value="HTH_GNTR"/>
    <property type="match status" value="1"/>
</dbReference>
<dbReference type="KEGG" id="rru:Rru_A1347"/>
<dbReference type="Gene3D" id="1.10.10.10">
    <property type="entry name" value="Winged helix-like DNA-binding domain superfamily/Winged helix DNA-binding domain"/>
    <property type="match status" value="1"/>
</dbReference>
<dbReference type="EnsemblBacteria" id="ABC22148">
    <property type="protein sequence ID" value="ABC22148"/>
    <property type="gene ID" value="Rru_A1347"/>
</dbReference>
<protein>
    <submittedName>
        <fullName evidence="5">Transcriptional regulator, GntR family</fullName>
    </submittedName>
</protein>
<dbReference type="InterPro" id="IPR036388">
    <property type="entry name" value="WH-like_DNA-bd_sf"/>
</dbReference>
<dbReference type="PANTHER" id="PTHR43537:SF49">
    <property type="entry name" value="TRANSCRIPTIONAL REGULATORY PROTEIN"/>
    <property type="match status" value="1"/>
</dbReference>
<keyword evidence="3" id="KW-0804">Transcription</keyword>
<dbReference type="InterPro" id="IPR000524">
    <property type="entry name" value="Tscrpt_reg_HTH_GntR"/>
</dbReference>
<dbReference type="PATRIC" id="fig|269796.9.peg.1415"/>
<evidence type="ECO:0000313" key="6">
    <source>
        <dbReference type="Proteomes" id="UP000001929"/>
    </source>
</evidence>
<name>Q2RUP7_RHORT</name>
<dbReference type="HOGENOM" id="CLU_017584_5_1_5"/>
<dbReference type="GO" id="GO:0003677">
    <property type="term" value="F:DNA binding"/>
    <property type="evidence" value="ECO:0007669"/>
    <property type="project" value="UniProtKB-KW"/>
</dbReference>
<dbReference type="Pfam" id="PF07729">
    <property type="entry name" value="FCD"/>
    <property type="match status" value="1"/>
</dbReference>
<dbReference type="AlphaFoldDB" id="Q2RUP7"/>
<reference evidence="5 6" key="1">
    <citation type="journal article" date="2011" name="Stand. Genomic Sci.">
        <title>Complete genome sequence of Rhodospirillum rubrum type strain (S1).</title>
        <authorList>
            <person name="Munk A.C."/>
            <person name="Copeland A."/>
            <person name="Lucas S."/>
            <person name="Lapidus A."/>
            <person name="Del Rio T.G."/>
            <person name="Barry K."/>
            <person name="Detter J.C."/>
            <person name="Hammon N."/>
            <person name="Israni S."/>
            <person name="Pitluck S."/>
            <person name="Brettin T."/>
            <person name="Bruce D."/>
            <person name="Han C."/>
            <person name="Tapia R."/>
            <person name="Gilna P."/>
            <person name="Schmutz J."/>
            <person name="Larimer F."/>
            <person name="Land M."/>
            <person name="Kyrpides N.C."/>
            <person name="Mavromatis K."/>
            <person name="Richardson P."/>
            <person name="Rohde M."/>
            <person name="Goker M."/>
            <person name="Klenk H.P."/>
            <person name="Zhang Y."/>
            <person name="Roberts G.P."/>
            <person name="Reslewic S."/>
            <person name="Schwartz D.C."/>
        </authorList>
    </citation>
    <scope>NUCLEOTIDE SEQUENCE [LARGE SCALE GENOMIC DNA]</scope>
    <source>
        <strain evidence="6">ATCC 11170 / ATH 1.1.1 / DSM 467 / LMG 4362 / NCIMB 8255 / S1</strain>
    </source>
</reference>
<dbReference type="SMART" id="SM00895">
    <property type="entry name" value="FCD"/>
    <property type="match status" value="1"/>
</dbReference>
<keyword evidence="2" id="KW-0238">DNA-binding</keyword>
<feature type="domain" description="HTH gntR-type" evidence="4">
    <location>
        <begin position="24"/>
        <end position="91"/>
    </location>
</feature>
<dbReference type="GO" id="GO:0003700">
    <property type="term" value="F:DNA-binding transcription factor activity"/>
    <property type="evidence" value="ECO:0007669"/>
    <property type="project" value="InterPro"/>
</dbReference>
<dbReference type="InterPro" id="IPR008920">
    <property type="entry name" value="TF_FadR/GntR_C"/>
</dbReference>
<dbReference type="RefSeq" id="WP_011389101.1">
    <property type="nucleotide sequence ID" value="NC_007643.1"/>
</dbReference>
<dbReference type="Gene3D" id="1.20.120.530">
    <property type="entry name" value="GntR ligand-binding domain-like"/>
    <property type="match status" value="1"/>
</dbReference>
<keyword evidence="6" id="KW-1185">Reference proteome</keyword>
<evidence type="ECO:0000256" key="1">
    <source>
        <dbReference type="ARBA" id="ARBA00023015"/>
    </source>
</evidence>
<dbReference type="EMBL" id="CP000230">
    <property type="protein sequence ID" value="ABC22148.1"/>
    <property type="molecule type" value="Genomic_DNA"/>
</dbReference>
<dbReference type="PhylomeDB" id="Q2RUP7"/>
<dbReference type="InterPro" id="IPR011711">
    <property type="entry name" value="GntR_C"/>
</dbReference>
<dbReference type="CDD" id="cd07377">
    <property type="entry name" value="WHTH_GntR"/>
    <property type="match status" value="1"/>
</dbReference>
<dbReference type="Proteomes" id="UP000001929">
    <property type="component" value="Chromosome"/>
</dbReference>
<keyword evidence="1" id="KW-0805">Transcription regulation</keyword>
<proteinExistence type="predicted"/>
<gene>
    <name evidence="5" type="ordered locus">Rru_A1347</name>
</gene>
<dbReference type="STRING" id="269796.Rru_A1347"/>
<sequence>MTSEPQAPPTAPLTDAALADEGAAKAAERIYGAIVDKILAGTIKPGDSLNELALAEAFGVSRTPVREALQHLSIAGLAERGARRAFMVRRLDLAELGDLFETMGEIEALCAQYSARRMTAMERRSLESTVAEGADMVKRGDQAAYTRLNGRFHQALFDGAHNDSLRDIARLVRVRTAPYREAQFRQTDRLASSQGEHEKILAAILSENAQEALSAMRTHVAATAMNVTRMLSKR</sequence>
<evidence type="ECO:0000259" key="4">
    <source>
        <dbReference type="PROSITE" id="PS50949"/>
    </source>
</evidence>